<evidence type="ECO:0000313" key="3">
    <source>
        <dbReference type="Proteomes" id="UP000823775"/>
    </source>
</evidence>
<name>A0ABS8RQ21_DATST</name>
<dbReference type="Proteomes" id="UP000823775">
    <property type="component" value="Unassembled WGS sequence"/>
</dbReference>
<gene>
    <name evidence="2" type="ORF">HAX54_047254</name>
</gene>
<organism evidence="2 3">
    <name type="scientific">Datura stramonium</name>
    <name type="common">Jimsonweed</name>
    <name type="synonym">Common thornapple</name>
    <dbReference type="NCBI Taxonomy" id="4076"/>
    <lineage>
        <taxon>Eukaryota</taxon>
        <taxon>Viridiplantae</taxon>
        <taxon>Streptophyta</taxon>
        <taxon>Embryophyta</taxon>
        <taxon>Tracheophyta</taxon>
        <taxon>Spermatophyta</taxon>
        <taxon>Magnoliopsida</taxon>
        <taxon>eudicotyledons</taxon>
        <taxon>Gunneridae</taxon>
        <taxon>Pentapetalae</taxon>
        <taxon>asterids</taxon>
        <taxon>lamiids</taxon>
        <taxon>Solanales</taxon>
        <taxon>Solanaceae</taxon>
        <taxon>Solanoideae</taxon>
        <taxon>Datureae</taxon>
        <taxon>Datura</taxon>
    </lineage>
</organism>
<reference evidence="2 3" key="1">
    <citation type="journal article" date="2021" name="BMC Genomics">
        <title>Datura genome reveals duplications of psychoactive alkaloid biosynthetic genes and high mutation rate following tissue culture.</title>
        <authorList>
            <person name="Rajewski A."/>
            <person name="Carter-House D."/>
            <person name="Stajich J."/>
            <person name="Litt A."/>
        </authorList>
    </citation>
    <scope>NUCLEOTIDE SEQUENCE [LARGE SCALE GENOMIC DNA]</scope>
    <source>
        <strain evidence="2">AR-01</strain>
    </source>
</reference>
<protein>
    <submittedName>
        <fullName evidence="2">Uncharacterized protein</fullName>
    </submittedName>
</protein>
<keyword evidence="3" id="KW-1185">Reference proteome</keyword>
<comment type="caution">
    <text evidence="2">The sequence shown here is derived from an EMBL/GenBank/DDBJ whole genome shotgun (WGS) entry which is preliminary data.</text>
</comment>
<evidence type="ECO:0000256" key="1">
    <source>
        <dbReference type="SAM" id="MobiDB-lite"/>
    </source>
</evidence>
<sequence>MVTSRPRGPKSTGGIVGVGRLVVAVRTGRRGTMVTAGEGDEGEGALSTESGLLPPGNNGERGRKEGEGQCTAATIMMAVSCGLYNAPNWGVATPAPRMGNAECCAAIVAFENIRWCLKDRLL</sequence>
<dbReference type="EMBL" id="JACEIK010000076">
    <property type="protein sequence ID" value="MCD7448915.1"/>
    <property type="molecule type" value="Genomic_DNA"/>
</dbReference>
<feature type="region of interest" description="Disordered" evidence="1">
    <location>
        <begin position="32"/>
        <end position="67"/>
    </location>
</feature>
<accession>A0ABS8RQ21</accession>
<evidence type="ECO:0000313" key="2">
    <source>
        <dbReference type="EMBL" id="MCD7448915.1"/>
    </source>
</evidence>
<proteinExistence type="predicted"/>